<name>F2E9C0_HORVV</name>
<evidence type="ECO:0000256" key="1">
    <source>
        <dbReference type="SAM" id="Phobius"/>
    </source>
</evidence>
<evidence type="ECO:0000313" key="2">
    <source>
        <dbReference type="EMBL" id="BAK03942.1"/>
    </source>
</evidence>
<organism evidence="2">
    <name type="scientific">Hordeum vulgare subsp. vulgare</name>
    <name type="common">Domesticated barley</name>
    <dbReference type="NCBI Taxonomy" id="112509"/>
    <lineage>
        <taxon>Eukaryota</taxon>
        <taxon>Viridiplantae</taxon>
        <taxon>Streptophyta</taxon>
        <taxon>Embryophyta</taxon>
        <taxon>Tracheophyta</taxon>
        <taxon>Spermatophyta</taxon>
        <taxon>Magnoliopsida</taxon>
        <taxon>Liliopsida</taxon>
        <taxon>Poales</taxon>
        <taxon>Poaceae</taxon>
        <taxon>BOP clade</taxon>
        <taxon>Pooideae</taxon>
        <taxon>Triticodae</taxon>
        <taxon>Triticeae</taxon>
        <taxon>Hordeinae</taxon>
        <taxon>Hordeum</taxon>
    </lineage>
</organism>
<sequence>MATNGGQRGAVWKMCKDAAFTAVAGGAAGVGMILFLFLAESGTTRR</sequence>
<dbReference type="AlphaFoldDB" id="F2E9C0"/>
<keyword evidence="1" id="KW-0812">Transmembrane</keyword>
<keyword evidence="1" id="KW-1133">Transmembrane helix</keyword>
<protein>
    <submittedName>
        <fullName evidence="2">Predicted protein</fullName>
    </submittedName>
</protein>
<accession>F2E9C0</accession>
<proteinExistence type="evidence at transcript level"/>
<dbReference type="EMBL" id="AK372745">
    <property type="protein sequence ID" value="BAK03942.1"/>
    <property type="molecule type" value="mRNA"/>
</dbReference>
<keyword evidence="1" id="KW-0472">Membrane</keyword>
<reference evidence="2" key="1">
    <citation type="journal article" date="2011" name="Plant Physiol.">
        <title>Comprehensive sequence analysis of 24,783 barley full-length cDNAs derived from 12 clone libraries.</title>
        <authorList>
            <person name="Matsumoto T."/>
            <person name="Tanaka T."/>
            <person name="Sakai H."/>
            <person name="Amano N."/>
            <person name="Kanamori H."/>
            <person name="Kurita K."/>
            <person name="Kikuta A."/>
            <person name="Kamiya K."/>
            <person name="Yamamoto M."/>
            <person name="Ikawa H."/>
            <person name="Fujii N."/>
            <person name="Hori K."/>
            <person name="Itoh T."/>
            <person name="Sato K."/>
        </authorList>
    </citation>
    <scope>NUCLEOTIDE SEQUENCE</scope>
    <source>
        <tissue evidence="2">Flower</tissue>
    </source>
</reference>
<feature type="transmembrane region" description="Helical" evidence="1">
    <location>
        <begin position="18"/>
        <end position="39"/>
    </location>
</feature>